<sequence length="313" mass="35399">MINLAWQSGISVNQMDRLLGRIRKVVSFFHRNTTAAHVLKTKQEMLQLPAHKLIHHVTTRWNSTYDMLERYLEQQAAVYSALTEKTLKKNIRDIVTLSDDDVKVAEEVLQLLKPLKTVTTLVSTENAPSVSMILPLKNRILQSMCANEEDSSITRDVKAAIRGDLISRYTNPTEIEDYLHRSTALDPRFKSLTHIEPALREKTYIDLKKYIHTEEGQATEPTPTGADTEPNASPPQKKSAMEELFGDTFVKESDTDKTFSNTIKEEVASYRAASNVPVDGGNPLAWWKHNECKYPHIAKMARHYLAVPGTSVP</sequence>
<reference evidence="3 4" key="1">
    <citation type="submission" date="2024-05" db="EMBL/GenBank/DDBJ databases">
        <title>Genome sequencing and assembly of Indian major carp, Cirrhinus mrigala (Hamilton, 1822).</title>
        <authorList>
            <person name="Mohindra V."/>
            <person name="Chowdhury L.M."/>
            <person name="Lal K."/>
            <person name="Jena J.K."/>
        </authorList>
    </citation>
    <scope>NUCLEOTIDE SEQUENCE [LARGE SCALE GENOMIC DNA]</scope>
    <source>
        <strain evidence="3">CM1030</strain>
        <tissue evidence="3">Blood</tissue>
    </source>
</reference>
<dbReference type="AlphaFoldDB" id="A0ABD0RMF7"/>
<feature type="non-terminal residue" evidence="3">
    <location>
        <position position="313"/>
    </location>
</feature>
<evidence type="ECO:0000313" key="4">
    <source>
        <dbReference type="Proteomes" id="UP001529510"/>
    </source>
</evidence>
<evidence type="ECO:0000313" key="3">
    <source>
        <dbReference type="EMBL" id="KAL0199718.1"/>
    </source>
</evidence>
<dbReference type="PANTHER" id="PTHR46481:SF4">
    <property type="entry name" value="ZINC FINGER BED DOMAIN-CONTAINING PROTEIN 4"/>
    <property type="match status" value="1"/>
</dbReference>
<organism evidence="3 4">
    <name type="scientific">Cirrhinus mrigala</name>
    <name type="common">Mrigala</name>
    <dbReference type="NCBI Taxonomy" id="683832"/>
    <lineage>
        <taxon>Eukaryota</taxon>
        <taxon>Metazoa</taxon>
        <taxon>Chordata</taxon>
        <taxon>Craniata</taxon>
        <taxon>Vertebrata</taxon>
        <taxon>Euteleostomi</taxon>
        <taxon>Actinopterygii</taxon>
        <taxon>Neopterygii</taxon>
        <taxon>Teleostei</taxon>
        <taxon>Ostariophysi</taxon>
        <taxon>Cypriniformes</taxon>
        <taxon>Cyprinidae</taxon>
        <taxon>Labeoninae</taxon>
        <taxon>Labeonini</taxon>
        <taxon>Cirrhinus</taxon>
    </lineage>
</organism>
<dbReference type="InterPro" id="IPR008906">
    <property type="entry name" value="HATC_C_dom"/>
</dbReference>
<accession>A0ABD0RMF7</accession>
<evidence type="ECO:0000259" key="2">
    <source>
        <dbReference type="Pfam" id="PF05699"/>
    </source>
</evidence>
<dbReference type="EMBL" id="JAMKFB020000002">
    <property type="protein sequence ID" value="KAL0199718.1"/>
    <property type="molecule type" value="Genomic_DNA"/>
</dbReference>
<proteinExistence type="predicted"/>
<keyword evidence="4" id="KW-1185">Reference proteome</keyword>
<evidence type="ECO:0000256" key="1">
    <source>
        <dbReference type="SAM" id="MobiDB-lite"/>
    </source>
</evidence>
<dbReference type="InterPro" id="IPR052035">
    <property type="entry name" value="ZnF_BED_domain_contain"/>
</dbReference>
<feature type="domain" description="HAT C-terminal dimerisation" evidence="2">
    <location>
        <begin position="269"/>
        <end position="312"/>
    </location>
</feature>
<comment type="caution">
    <text evidence="3">The sequence shown here is derived from an EMBL/GenBank/DDBJ whole genome shotgun (WGS) entry which is preliminary data.</text>
</comment>
<dbReference type="Pfam" id="PF05699">
    <property type="entry name" value="Dimer_Tnp_hAT"/>
    <property type="match status" value="1"/>
</dbReference>
<feature type="region of interest" description="Disordered" evidence="1">
    <location>
        <begin position="216"/>
        <end position="239"/>
    </location>
</feature>
<dbReference type="Proteomes" id="UP001529510">
    <property type="component" value="Unassembled WGS sequence"/>
</dbReference>
<dbReference type="PANTHER" id="PTHR46481">
    <property type="entry name" value="ZINC FINGER BED DOMAIN-CONTAINING PROTEIN 4"/>
    <property type="match status" value="1"/>
</dbReference>
<dbReference type="SUPFAM" id="SSF53098">
    <property type="entry name" value="Ribonuclease H-like"/>
    <property type="match status" value="1"/>
</dbReference>
<name>A0ABD0RMF7_CIRMR</name>
<protein>
    <recommendedName>
        <fullName evidence="2">HAT C-terminal dimerisation domain-containing protein</fullName>
    </recommendedName>
</protein>
<gene>
    <name evidence="3" type="ORF">M9458_002905</name>
</gene>
<dbReference type="InterPro" id="IPR012337">
    <property type="entry name" value="RNaseH-like_sf"/>
</dbReference>